<dbReference type="EMBL" id="BAAAZN010000025">
    <property type="protein sequence ID" value="GAA3581099.1"/>
    <property type="molecule type" value="Genomic_DNA"/>
</dbReference>
<dbReference type="InterPro" id="IPR009057">
    <property type="entry name" value="Homeodomain-like_sf"/>
</dbReference>
<dbReference type="RefSeq" id="WP_344868323.1">
    <property type="nucleotide sequence ID" value="NZ_BAAAZN010000025.1"/>
</dbReference>
<evidence type="ECO:0000313" key="2">
    <source>
        <dbReference type="EMBL" id="GAA3581099.1"/>
    </source>
</evidence>
<organism evidence="2 3">
    <name type="scientific">Amycolatopsis ultiminotia</name>
    <dbReference type="NCBI Taxonomy" id="543629"/>
    <lineage>
        <taxon>Bacteria</taxon>
        <taxon>Bacillati</taxon>
        <taxon>Actinomycetota</taxon>
        <taxon>Actinomycetes</taxon>
        <taxon>Pseudonocardiales</taxon>
        <taxon>Pseudonocardiaceae</taxon>
        <taxon>Amycolatopsis</taxon>
    </lineage>
</organism>
<dbReference type="Pfam" id="PF18598">
    <property type="entry name" value="TetR_C_36"/>
    <property type="match status" value="1"/>
</dbReference>
<dbReference type="SUPFAM" id="SSF46689">
    <property type="entry name" value="Homeodomain-like"/>
    <property type="match status" value="1"/>
</dbReference>
<comment type="caution">
    <text evidence="2">The sequence shown here is derived from an EMBL/GenBank/DDBJ whole genome shotgun (WGS) entry which is preliminary data.</text>
</comment>
<keyword evidence="3" id="KW-1185">Reference proteome</keyword>
<accession>A0ABP6YEU7</accession>
<evidence type="ECO:0000313" key="3">
    <source>
        <dbReference type="Proteomes" id="UP001500689"/>
    </source>
</evidence>
<sequence length="192" mass="21284">MTRKAPAATQARADRETALRLAHKTFVARQRVEVNDLATALGVNRVTVYRWLGDRDAILAEVVWRLGERTMLDAYAAATGAGGPRIAAAMSTFVRQTLAHQGMRHFLSTETETALRVLTRSEQTFQPRLVALVETLLSREHDAGALSTADIDLHDLAYLCVRVGESFVYTDAITGEPPDPDRAERALHYLLR</sequence>
<evidence type="ECO:0000259" key="1">
    <source>
        <dbReference type="Pfam" id="PF18598"/>
    </source>
</evidence>
<protein>
    <submittedName>
        <fullName evidence="2">QsdR family transcriptional regulator</fullName>
    </submittedName>
</protein>
<dbReference type="InterPro" id="IPR041485">
    <property type="entry name" value="TetR_C_36"/>
</dbReference>
<feature type="domain" description="QsdR TetR regulatory C-terminal" evidence="1">
    <location>
        <begin position="82"/>
        <end position="192"/>
    </location>
</feature>
<dbReference type="Proteomes" id="UP001500689">
    <property type="component" value="Unassembled WGS sequence"/>
</dbReference>
<dbReference type="Gene3D" id="1.10.357.10">
    <property type="entry name" value="Tetracycline Repressor, domain 2"/>
    <property type="match status" value="1"/>
</dbReference>
<name>A0ABP6YEU7_9PSEU</name>
<proteinExistence type="predicted"/>
<reference evidence="3" key="1">
    <citation type="journal article" date="2019" name="Int. J. Syst. Evol. Microbiol.">
        <title>The Global Catalogue of Microorganisms (GCM) 10K type strain sequencing project: providing services to taxonomists for standard genome sequencing and annotation.</title>
        <authorList>
            <consortium name="The Broad Institute Genomics Platform"/>
            <consortium name="The Broad Institute Genome Sequencing Center for Infectious Disease"/>
            <person name="Wu L."/>
            <person name="Ma J."/>
        </authorList>
    </citation>
    <scope>NUCLEOTIDE SEQUENCE [LARGE SCALE GENOMIC DNA]</scope>
    <source>
        <strain evidence="3">JCM 16898</strain>
    </source>
</reference>
<gene>
    <name evidence="2" type="ORF">GCM10022222_77240</name>
</gene>